<evidence type="ECO:0000313" key="7">
    <source>
        <dbReference type="EMBL" id="RXK08545.1"/>
    </source>
</evidence>
<dbReference type="EMBL" id="PDKK01000001">
    <property type="protein sequence ID" value="RXK08545.1"/>
    <property type="molecule type" value="Genomic_DNA"/>
</dbReference>
<evidence type="ECO:0000313" key="8">
    <source>
        <dbReference type="Proteomes" id="UP000289758"/>
    </source>
</evidence>
<evidence type="ECO:0000259" key="6">
    <source>
        <dbReference type="Pfam" id="PF02900"/>
    </source>
</evidence>
<evidence type="ECO:0000256" key="5">
    <source>
        <dbReference type="ARBA" id="ARBA00023002"/>
    </source>
</evidence>
<keyword evidence="3" id="KW-0479">Metal-binding</keyword>
<reference evidence="7 8" key="1">
    <citation type="submission" date="2017-10" db="EMBL/GenBank/DDBJ databases">
        <title>Genomics of the genus Arcobacter.</title>
        <authorList>
            <person name="Perez-Cataluna A."/>
            <person name="Figueras M.J."/>
        </authorList>
    </citation>
    <scope>NUCLEOTIDE SEQUENCE [LARGE SCALE GENOMIC DNA]</scope>
    <source>
        <strain evidence="7 8">CECT 8441</strain>
    </source>
</reference>
<feature type="domain" description="Extradiol ring-cleavage dioxygenase class III enzyme subunit B" evidence="6">
    <location>
        <begin position="8"/>
        <end position="250"/>
    </location>
</feature>
<keyword evidence="7" id="KW-0223">Dioxygenase</keyword>
<gene>
    <name evidence="7" type="ORF">CRV07_01725</name>
</gene>
<protein>
    <submittedName>
        <fullName evidence="7">Dioxygenase</fullName>
    </submittedName>
</protein>
<dbReference type="Gene3D" id="3.40.830.10">
    <property type="entry name" value="LigB-like"/>
    <property type="match status" value="1"/>
</dbReference>
<dbReference type="Pfam" id="PF02900">
    <property type="entry name" value="LigB"/>
    <property type="match status" value="1"/>
</dbReference>
<keyword evidence="4" id="KW-0862">Zinc</keyword>
<dbReference type="PANTHER" id="PTHR30096">
    <property type="entry name" value="4,5-DOPA DIOXYGENASE EXTRADIOL-LIKE PROTEIN"/>
    <property type="match status" value="1"/>
</dbReference>
<evidence type="ECO:0000256" key="4">
    <source>
        <dbReference type="ARBA" id="ARBA00022833"/>
    </source>
</evidence>
<evidence type="ECO:0000256" key="3">
    <source>
        <dbReference type="ARBA" id="ARBA00022723"/>
    </source>
</evidence>
<accession>A0A4Q1AV53</accession>
<dbReference type="InterPro" id="IPR004183">
    <property type="entry name" value="Xdiol_dOase_suB"/>
</dbReference>
<dbReference type="CDD" id="cd07363">
    <property type="entry name" value="45_DOPA_Dioxygenase"/>
    <property type="match status" value="1"/>
</dbReference>
<comment type="cofactor">
    <cofactor evidence="1">
        <name>Zn(2+)</name>
        <dbReference type="ChEBI" id="CHEBI:29105"/>
    </cofactor>
</comment>
<dbReference type="GO" id="GO:0008198">
    <property type="term" value="F:ferrous iron binding"/>
    <property type="evidence" value="ECO:0007669"/>
    <property type="project" value="InterPro"/>
</dbReference>
<dbReference type="InterPro" id="IPR014436">
    <property type="entry name" value="Extradiol_dOase_DODA"/>
</dbReference>
<dbReference type="GO" id="GO:0008270">
    <property type="term" value="F:zinc ion binding"/>
    <property type="evidence" value="ECO:0007669"/>
    <property type="project" value="InterPro"/>
</dbReference>
<keyword evidence="8" id="KW-1185">Reference proteome</keyword>
<dbReference type="AlphaFoldDB" id="A0A4Q1AV53"/>
<organism evidence="7 8">
    <name type="scientific">Halarcobacter ebronensis</name>
    <dbReference type="NCBI Taxonomy" id="1462615"/>
    <lineage>
        <taxon>Bacteria</taxon>
        <taxon>Pseudomonadati</taxon>
        <taxon>Campylobacterota</taxon>
        <taxon>Epsilonproteobacteria</taxon>
        <taxon>Campylobacterales</taxon>
        <taxon>Arcobacteraceae</taxon>
        <taxon>Halarcobacter</taxon>
    </lineage>
</organism>
<evidence type="ECO:0000256" key="2">
    <source>
        <dbReference type="ARBA" id="ARBA00007581"/>
    </source>
</evidence>
<comment type="caution">
    <text evidence="7">The sequence shown here is derived from an EMBL/GenBank/DDBJ whole genome shotgun (WGS) entry which is preliminary data.</text>
</comment>
<evidence type="ECO:0000256" key="1">
    <source>
        <dbReference type="ARBA" id="ARBA00001947"/>
    </source>
</evidence>
<comment type="similarity">
    <text evidence="2">Belongs to the DODA-type extradiol aromatic ring-opening dioxygenase family.</text>
</comment>
<dbReference type="Proteomes" id="UP000289758">
    <property type="component" value="Unassembled WGS sequence"/>
</dbReference>
<proteinExistence type="inferred from homology"/>
<sequence>MEKMMLPALFISHGSPQLMTMNNSTTNFLKKVSSTYKRPKYILVISAHWVTNDLNILYEESPSLIYDFYNFPKELYELTYNANSSIEKSDEIITSLEKAGFKVNKNTSRGGYDHGVWSPLRFLYPNAEIPVIQLSLPYSFNQYELFKVGEVLKSFREDMLIIGSGSITHNLSDLSWGDENSKVKKYAKEFHDWLIEKLENAEYKLLLDQFATAPYLKLNHPTLDHILPLFVVLGSSSNKKGESLHNEYMYGNLSMDTIIFKE</sequence>
<name>A0A4Q1AV53_9BACT</name>
<dbReference type="OrthoDB" id="9790889at2"/>
<keyword evidence="5" id="KW-0560">Oxidoreductase</keyword>
<dbReference type="GO" id="GO:0016702">
    <property type="term" value="F:oxidoreductase activity, acting on single donors with incorporation of molecular oxygen, incorporation of two atoms of oxygen"/>
    <property type="evidence" value="ECO:0007669"/>
    <property type="project" value="UniProtKB-ARBA"/>
</dbReference>
<dbReference type="PANTHER" id="PTHR30096:SF0">
    <property type="entry name" value="4,5-DOPA DIOXYGENASE EXTRADIOL-LIKE PROTEIN"/>
    <property type="match status" value="1"/>
</dbReference>
<dbReference type="PIRSF" id="PIRSF006157">
    <property type="entry name" value="Doxgns_DODA"/>
    <property type="match status" value="1"/>
</dbReference>
<dbReference type="SUPFAM" id="SSF53213">
    <property type="entry name" value="LigB-like"/>
    <property type="match status" value="1"/>
</dbReference>